<sequence length="37" mass="3872">MKSATAADRIVDEVIEVSTHAPVKSATNPASFSAPSW</sequence>
<dbReference type="Proteomes" id="UP000194546">
    <property type="component" value="Unassembled WGS sequence"/>
</dbReference>
<dbReference type="AlphaFoldDB" id="A0A242MLF4"/>
<accession>A0A242MLF4</accession>
<dbReference type="EMBL" id="NBTY01000120">
    <property type="protein sequence ID" value="OTP72083.1"/>
    <property type="molecule type" value="Genomic_DNA"/>
</dbReference>
<organism evidence="1 2">
    <name type="scientific">Caballeronia sordidicola</name>
    <name type="common">Burkholderia sordidicola</name>
    <dbReference type="NCBI Taxonomy" id="196367"/>
    <lineage>
        <taxon>Bacteria</taxon>
        <taxon>Pseudomonadati</taxon>
        <taxon>Pseudomonadota</taxon>
        <taxon>Betaproteobacteria</taxon>
        <taxon>Burkholderiales</taxon>
        <taxon>Burkholderiaceae</taxon>
        <taxon>Caballeronia</taxon>
    </lineage>
</organism>
<comment type="caution">
    <text evidence="1">The sequence shown here is derived from an EMBL/GenBank/DDBJ whole genome shotgun (WGS) entry which is preliminary data.</text>
</comment>
<reference evidence="1 2" key="1">
    <citation type="submission" date="2017-03" db="EMBL/GenBank/DDBJ databases">
        <title>Genome analysis of strain PAMC 26510.</title>
        <authorList>
            <person name="Oh H.-M."/>
            <person name="Yang J.-A."/>
        </authorList>
    </citation>
    <scope>NUCLEOTIDE SEQUENCE [LARGE SCALE GENOMIC DNA]</scope>
    <source>
        <strain evidence="1 2">PAMC 26510</strain>
    </source>
</reference>
<name>A0A242MLF4_CABSO</name>
<protein>
    <submittedName>
        <fullName evidence="1">Uncharacterized protein</fullName>
    </submittedName>
</protein>
<evidence type="ECO:0000313" key="2">
    <source>
        <dbReference type="Proteomes" id="UP000194546"/>
    </source>
</evidence>
<gene>
    <name evidence="1" type="ORF">PAMC26510_22230</name>
</gene>
<proteinExistence type="predicted"/>
<evidence type="ECO:0000313" key="1">
    <source>
        <dbReference type="EMBL" id="OTP72083.1"/>
    </source>
</evidence>